<sequence length="233" mass="27851">MDFDKESILTKFQNLCKQQQMETIYLGYQPYDYLLLFNHSQFYYNSSILDDQLQIQSQNITGKLYDLELDRGKNPTFLINEGTLKFTCKIKNLINLLRLNILENQTLRNIKENLQIKSINKMNQIKQIVKNHQAYQQEKFLIMMLQIKKISTEDIKILKQNGKLTSSIIDSYVFYLNLQSEMSIFKRMEINPDNRKIVFLDNYSNNQFWRKLLVRQSKGTIQNRITLILRNEL</sequence>
<comment type="caution">
    <text evidence="1">The sequence shown here is derived from an EMBL/GenBank/DDBJ whole genome shotgun (WGS) entry which is preliminary data.</text>
</comment>
<gene>
    <name evidence="1" type="ORF">PSON_ATCC_30995.1.T2350002</name>
</gene>
<name>A0A8S1RQL4_9CILI</name>
<evidence type="ECO:0000313" key="1">
    <source>
        <dbReference type="EMBL" id="CAD8129623.1"/>
    </source>
</evidence>
<accession>A0A8S1RQL4</accession>
<evidence type="ECO:0000313" key="2">
    <source>
        <dbReference type="Proteomes" id="UP000692954"/>
    </source>
</evidence>
<proteinExistence type="predicted"/>
<keyword evidence="2" id="KW-1185">Reference proteome</keyword>
<protein>
    <submittedName>
        <fullName evidence="1">Uncharacterized protein</fullName>
    </submittedName>
</protein>
<dbReference type="AlphaFoldDB" id="A0A8S1RQL4"/>
<organism evidence="1 2">
    <name type="scientific">Paramecium sonneborni</name>
    <dbReference type="NCBI Taxonomy" id="65129"/>
    <lineage>
        <taxon>Eukaryota</taxon>
        <taxon>Sar</taxon>
        <taxon>Alveolata</taxon>
        <taxon>Ciliophora</taxon>
        <taxon>Intramacronucleata</taxon>
        <taxon>Oligohymenophorea</taxon>
        <taxon>Peniculida</taxon>
        <taxon>Parameciidae</taxon>
        <taxon>Paramecium</taxon>
    </lineage>
</organism>
<dbReference type="EMBL" id="CAJJDN010000235">
    <property type="protein sequence ID" value="CAD8129623.1"/>
    <property type="molecule type" value="Genomic_DNA"/>
</dbReference>
<reference evidence="1" key="1">
    <citation type="submission" date="2021-01" db="EMBL/GenBank/DDBJ databases">
        <authorList>
            <consortium name="Genoscope - CEA"/>
            <person name="William W."/>
        </authorList>
    </citation>
    <scope>NUCLEOTIDE SEQUENCE</scope>
</reference>
<dbReference type="Proteomes" id="UP000692954">
    <property type="component" value="Unassembled WGS sequence"/>
</dbReference>